<reference evidence="2 3" key="1">
    <citation type="submission" date="2011-06" db="EMBL/GenBank/DDBJ databases">
        <title>The Genome Sequence of Fusarium oxysporum FOSC 3-a.</title>
        <authorList>
            <consortium name="The Broad Institute Genome Sequencing Platform"/>
            <person name="Ma L.-J."/>
            <person name="Gale L.R."/>
            <person name="Schwartz D.C."/>
            <person name="Zhou S."/>
            <person name="Corby-Kistler H."/>
            <person name="Young S.K."/>
            <person name="Zeng Q."/>
            <person name="Gargeya S."/>
            <person name="Fitzgerald M."/>
            <person name="Haas B."/>
            <person name="Abouelleil A."/>
            <person name="Alvarado L."/>
            <person name="Arachchi H.M."/>
            <person name="Berlin A."/>
            <person name="Brown A."/>
            <person name="Chapman S.B."/>
            <person name="Chen Z."/>
            <person name="Dunbar C."/>
            <person name="Freedman E."/>
            <person name="Gearin G."/>
            <person name="Gellesch M."/>
            <person name="Goldberg J."/>
            <person name="Griggs A."/>
            <person name="Gujja S."/>
            <person name="Heiman D."/>
            <person name="Howarth C."/>
            <person name="Larson L."/>
            <person name="Lui A."/>
            <person name="MacDonald P.J.P."/>
            <person name="Mehta T."/>
            <person name="Montmayeur A."/>
            <person name="Murphy C."/>
            <person name="Neiman D."/>
            <person name="Pearson M."/>
            <person name="Priest M."/>
            <person name="Roberts A."/>
            <person name="Saif S."/>
            <person name="Shea T."/>
            <person name="Shenoy N."/>
            <person name="Sisk P."/>
            <person name="Stolte C."/>
            <person name="Sykes S."/>
            <person name="Wortman J."/>
            <person name="Nusbaum C."/>
            <person name="Birren B."/>
        </authorList>
    </citation>
    <scope>NUCLEOTIDE SEQUENCE [LARGE SCALE GENOMIC DNA]</scope>
    <source>
        <strain evidence="3">FOSC 3-a</strain>
    </source>
</reference>
<evidence type="ECO:0000313" key="3">
    <source>
        <dbReference type="Proteomes" id="UP000030753"/>
    </source>
</evidence>
<evidence type="ECO:0000313" key="2">
    <source>
        <dbReference type="EMBL" id="EWY79558.1"/>
    </source>
</evidence>
<proteinExistence type="predicted"/>
<dbReference type="EMBL" id="JH717861">
    <property type="protein sequence ID" value="EWY79558.1"/>
    <property type="molecule type" value="Genomic_DNA"/>
</dbReference>
<dbReference type="AlphaFoldDB" id="W9HAH5"/>
<gene>
    <name evidence="2" type="ORF">FOYG_17304</name>
</gene>
<name>W9HAH5_FUSOX</name>
<organism evidence="2 3">
    <name type="scientific">Fusarium oxysporum NRRL 32931</name>
    <dbReference type="NCBI Taxonomy" id="660029"/>
    <lineage>
        <taxon>Eukaryota</taxon>
        <taxon>Fungi</taxon>
        <taxon>Dikarya</taxon>
        <taxon>Ascomycota</taxon>
        <taxon>Pezizomycotina</taxon>
        <taxon>Sordariomycetes</taxon>
        <taxon>Hypocreomycetidae</taxon>
        <taxon>Hypocreales</taxon>
        <taxon>Nectriaceae</taxon>
        <taxon>Fusarium</taxon>
        <taxon>Fusarium oxysporum species complex</taxon>
    </lineage>
</organism>
<accession>W9HAH5</accession>
<dbReference type="OrthoDB" id="3551822at2759"/>
<protein>
    <submittedName>
        <fullName evidence="2">Uncharacterized protein</fullName>
    </submittedName>
</protein>
<evidence type="ECO:0000256" key="1">
    <source>
        <dbReference type="SAM" id="MobiDB-lite"/>
    </source>
</evidence>
<feature type="compositionally biased region" description="Basic and acidic residues" evidence="1">
    <location>
        <begin position="99"/>
        <end position="119"/>
    </location>
</feature>
<dbReference type="HOGENOM" id="CLU_164179_0_0_1"/>
<sequence>MFAANYLTSFISTITMAVAENIRVRRRDRSNENFKKKWSTLKNNGLIIHHIYDAEVYICIRRKGEKYEFKSTDEALPLSDKEKNESFPLPVLATAADVARQRDGQKPVKGREQRQERSPEWPVLIENPLSEPPLGSDAEPGEE</sequence>
<feature type="region of interest" description="Disordered" evidence="1">
    <location>
        <begin position="94"/>
        <end position="143"/>
    </location>
</feature>
<dbReference type="Proteomes" id="UP000030753">
    <property type="component" value="Unassembled WGS sequence"/>
</dbReference>